<comment type="catalytic activity">
    <reaction evidence="2">
        <text>a D-aminoacyl-tRNA + H2O = a tRNA + a D-alpha-amino acid + H(+)</text>
        <dbReference type="Rhea" id="RHEA:13953"/>
        <dbReference type="Rhea" id="RHEA-COMP:10123"/>
        <dbReference type="Rhea" id="RHEA-COMP:10124"/>
        <dbReference type="ChEBI" id="CHEBI:15377"/>
        <dbReference type="ChEBI" id="CHEBI:15378"/>
        <dbReference type="ChEBI" id="CHEBI:59871"/>
        <dbReference type="ChEBI" id="CHEBI:78442"/>
        <dbReference type="ChEBI" id="CHEBI:79333"/>
        <dbReference type="EC" id="3.1.1.96"/>
    </reaction>
</comment>
<dbReference type="EMBL" id="DTHS01000027">
    <property type="protein sequence ID" value="HHR48861.1"/>
    <property type="molecule type" value="Genomic_DNA"/>
</dbReference>
<dbReference type="PANTHER" id="PTHR10472:SF5">
    <property type="entry name" value="D-AMINOACYL-TRNA DEACYLASE 1"/>
    <property type="match status" value="1"/>
</dbReference>
<name>A0A7V6CN53_UNCW3</name>
<keyword evidence="2 3" id="KW-0378">Hydrolase</keyword>
<comment type="subcellular location">
    <subcellularLocation>
        <location evidence="2">Cytoplasm</location>
    </subcellularLocation>
</comment>
<dbReference type="AlphaFoldDB" id="A0A7V6CN53"/>
<gene>
    <name evidence="2" type="primary">dtd</name>
    <name evidence="3" type="ORF">ENV79_04365</name>
</gene>
<dbReference type="HAMAP" id="MF_00518">
    <property type="entry name" value="Deacylase_Dtd"/>
    <property type="match status" value="1"/>
</dbReference>
<comment type="catalytic activity">
    <reaction evidence="2">
        <text>glycyl-tRNA(Ala) + H2O = tRNA(Ala) + glycine + H(+)</text>
        <dbReference type="Rhea" id="RHEA:53744"/>
        <dbReference type="Rhea" id="RHEA-COMP:9657"/>
        <dbReference type="Rhea" id="RHEA-COMP:13640"/>
        <dbReference type="ChEBI" id="CHEBI:15377"/>
        <dbReference type="ChEBI" id="CHEBI:15378"/>
        <dbReference type="ChEBI" id="CHEBI:57305"/>
        <dbReference type="ChEBI" id="CHEBI:78442"/>
        <dbReference type="ChEBI" id="CHEBI:78522"/>
    </reaction>
</comment>
<dbReference type="NCBIfam" id="TIGR00256">
    <property type="entry name" value="D-aminoacyl-tRNA deacylase"/>
    <property type="match status" value="1"/>
</dbReference>
<evidence type="ECO:0000313" key="3">
    <source>
        <dbReference type="EMBL" id="HHR48861.1"/>
    </source>
</evidence>
<protein>
    <recommendedName>
        <fullName evidence="2">D-aminoacyl-tRNA deacylase</fullName>
        <shortName evidence="2">DTD</shortName>
        <ecNumber evidence="2">3.1.1.96</ecNumber>
    </recommendedName>
    <alternativeName>
        <fullName evidence="2">Gly-tRNA(Ala) deacylase</fullName>
        <ecNumber evidence="2">3.1.1.-</ecNumber>
    </alternativeName>
</protein>
<dbReference type="GO" id="GO:0106026">
    <property type="term" value="F:Gly-tRNA(Ala) deacylase activity"/>
    <property type="evidence" value="ECO:0007669"/>
    <property type="project" value="UniProtKB-UniRule"/>
</dbReference>
<comment type="function">
    <text evidence="2">An aminoacyl-tRNA editing enzyme that deacylates mischarged D-aminoacyl-tRNAs. Also deacylates mischarged glycyl-tRNA(Ala), protecting cells against glycine mischarging by AlaRS. Acts via tRNA-based rather than protein-based catalysis; rejects L-amino acids rather than detecting D-amino acids in the active site. By recycling D-aminoacyl-tRNA to D-amino acids and free tRNA molecules, this enzyme counteracts the toxicity associated with the formation of D-aminoacyl-tRNA entities in vivo and helps enforce protein L-homochirality.</text>
</comment>
<comment type="caution">
    <text evidence="3">The sequence shown here is derived from an EMBL/GenBank/DDBJ whole genome shotgun (WGS) entry which is preliminary data.</text>
</comment>
<dbReference type="GO" id="GO:0043908">
    <property type="term" value="F:Ser(Gly)-tRNA(Ala) hydrolase activity"/>
    <property type="evidence" value="ECO:0007669"/>
    <property type="project" value="UniProtKB-UniRule"/>
</dbReference>
<feature type="short sequence motif" description="Gly-cisPro motif, important for rejection of L-amino acids" evidence="2">
    <location>
        <begin position="152"/>
        <end position="153"/>
    </location>
</feature>
<dbReference type="InterPro" id="IPR003732">
    <property type="entry name" value="Daa-tRNA_deacyls_DTD"/>
</dbReference>
<comment type="domain">
    <text evidence="2">A Gly-cisPro motif from one monomer fits into the active site of the other monomer to allow specific chiral rejection of L-amino acids.</text>
</comment>
<dbReference type="InterPro" id="IPR023509">
    <property type="entry name" value="DTD-like_sf"/>
</dbReference>
<dbReference type="GO" id="GO:0019478">
    <property type="term" value="P:D-amino acid catabolic process"/>
    <property type="evidence" value="ECO:0007669"/>
    <property type="project" value="UniProtKB-UniRule"/>
</dbReference>
<dbReference type="Gene3D" id="3.50.80.10">
    <property type="entry name" value="D-tyrosyl-tRNA(Tyr) deacylase"/>
    <property type="match status" value="1"/>
</dbReference>
<sequence length="160" mass="18595">MRLFKKILNFLFLSALRCVLQRVKSCECYVNNQLYSRIGYGVLLFLAIGEEDNEYKCIKLAERIPQLRIFEDENGKMNYSLQKIKGEIMVIPNFTLYGDLKSSLRPDFSKAEKKERAKSLYERFVSELKYQGIKVAEGIFGAKMLIKIENDGPVTFILEE</sequence>
<dbReference type="GO" id="GO:0051500">
    <property type="term" value="F:D-tyrosyl-tRNA(Tyr) deacylase activity"/>
    <property type="evidence" value="ECO:0007669"/>
    <property type="project" value="TreeGrafter"/>
</dbReference>
<dbReference type="SUPFAM" id="SSF69500">
    <property type="entry name" value="DTD-like"/>
    <property type="match status" value="1"/>
</dbReference>
<dbReference type="FunFam" id="3.50.80.10:FF:000001">
    <property type="entry name" value="D-aminoacyl-tRNA deacylase"/>
    <property type="match status" value="1"/>
</dbReference>
<evidence type="ECO:0000256" key="2">
    <source>
        <dbReference type="HAMAP-Rule" id="MF_00518"/>
    </source>
</evidence>
<dbReference type="Pfam" id="PF02580">
    <property type="entry name" value="Tyr_Deacylase"/>
    <property type="match status" value="1"/>
</dbReference>
<dbReference type="GO" id="GO:0000049">
    <property type="term" value="F:tRNA binding"/>
    <property type="evidence" value="ECO:0007669"/>
    <property type="project" value="UniProtKB-UniRule"/>
</dbReference>
<evidence type="ECO:0000256" key="1">
    <source>
        <dbReference type="ARBA" id="ARBA00009673"/>
    </source>
</evidence>
<keyword evidence="2" id="KW-0820">tRNA-binding</keyword>
<accession>A0A7V6CN53</accession>
<proteinExistence type="inferred from homology"/>
<comment type="similarity">
    <text evidence="1 2">Belongs to the DTD family.</text>
</comment>
<comment type="subunit">
    <text evidence="2">Homodimer.</text>
</comment>
<dbReference type="PANTHER" id="PTHR10472">
    <property type="entry name" value="D-TYROSYL-TRNA TYR DEACYLASE"/>
    <property type="match status" value="1"/>
</dbReference>
<organism evidence="3">
    <name type="scientific">candidate division WOR-3 bacterium</name>
    <dbReference type="NCBI Taxonomy" id="2052148"/>
    <lineage>
        <taxon>Bacteria</taxon>
        <taxon>Bacteria division WOR-3</taxon>
    </lineage>
</organism>
<keyword evidence="2" id="KW-0963">Cytoplasm</keyword>
<dbReference type="EC" id="3.1.1.96" evidence="2"/>
<dbReference type="EC" id="3.1.1.-" evidence="2"/>
<dbReference type="GO" id="GO:0005737">
    <property type="term" value="C:cytoplasm"/>
    <property type="evidence" value="ECO:0007669"/>
    <property type="project" value="UniProtKB-SubCell"/>
</dbReference>
<keyword evidence="2" id="KW-0694">RNA-binding</keyword>
<reference evidence="3" key="1">
    <citation type="journal article" date="2020" name="mSystems">
        <title>Genome- and Community-Level Interaction Insights into Carbon Utilization and Element Cycling Functions of Hydrothermarchaeota in Hydrothermal Sediment.</title>
        <authorList>
            <person name="Zhou Z."/>
            <person name="Liu Y."/>
            <person name="Xu W."/>
            <person name="Pan J."/>
            <person name="Luo Z.H."/>
            <person name="Li M."/>
        </authorList>
    </citation>
    <scope>NUCLEOTIDE SEQUENCE [LARGE SCALE GENOMIC DNA]</scope>
    <source>
        <strain evidence="3">SpSt-791</strain>
    </source>
</reference>